<dbReference type="GO" id="GO:0061630">
    <property type="term" value="F:ubiquitin protein ligase activity"/>
    <property type="evidence" value="ECO:0007669"/>
    <property type="project" value="TreeGrafter"/>
</dbReference>
<dbReference type="InterPro" id="IPR050731">
    <property type="entry name" value="HRD1_E3_ubiq-ligases"/>
</dbReference>
<protein>
    <recommendedName>
        <fullName evidence="6">RING-type domain-containing protein</fullName>
    </recommendedName>
</protein>
<feature type="region of interest" description="Disordered" evidence="5">
    <location>
        <begin position="1"/>
        <end position="24"/>
    </location>
</feature>
<feature type="region of interest" description="Disordered" evidence="5">
    <location>
        <begin position="39"/>
        <end position="88"/>
    </location>
</feature>
<feature type="compositionally biased region" description="Pro residues" evidence="5">
    <location>
        <begin position="41"/>
        <end position="51"/>
    </location>
</feature>
<evidence type="ECO:0000313" key="10">
    <source>
        <dbReference type="Proteomes" id="UP001287286"/>
    </source>
</evidence>
<keyword evidence="2 4" id="KW-0863">Zinc-finger</keyword>
<keyword evidence="3" id="KW-0862">Zinc</keyword>
<evidence type="ECO:0000256" key="4">
    <source>
        <dbReference type="PROSITE-ProRule" id="PRU00175"/>
    </source>
</evidence>
<dbReference type="PANTHER" id="PTHR22763">
    <property type="entry name" value="RING ZINC FINGER PROTEIN"/>
    <property type="match status" value="1"/>
</dbReference>
<gene>
    <name evidence="8" type="ORF">PCL_05183</name>
    <name evidence="7" type="ORF">Purlil1_7607</name>
</gene>
<evidence type="ECO:0000313" key="8">
    <source>
        <dbReference type="EMBL" id="PWI66218.1"/>
    </source>
</evidence>
<dbReference type="GO" id="GO:0008270">
    <property type="term" value="F:zinc ion binding"/>
    <property type="evidence" value="ECO:0007669"/>
    <property type="project" value="UniProtKB-KW"/>
</dbReference>
<feature type="domain" description="RING-type" evidence="6">
    <location>
        <begin position="400"/>
        <end position="448"/>
    </location>
</feature>
<dbReference type="Gene3D" id="3.30.40.10">
    <property type="entry name" value="Zinc/RING finger domain, C3HC4 (zinc finger)"/>
    <property type="match status" value="1"/>
</dbReference>
<accession>A0A2U3DVE3</accession>
<feature type="compositionally biased region" description="Polar residues" evidence="5">
    <location>
        <begin position="292"/>
        <end position="310"/>
    </location>
</feature>
<evidence type="ECO:0000313" key="7">
    <source>
        <dbReference type="EMBL" id="KAK4088128.1"/>
    </source>
</evidence>
<feature type="region of interest" description="Disordered" evidence="5">
    <location>
        <begin position="196"/>
        <end position="265"/>
    </location>
</feature>
<dbReference type="EMBL" id="JAWRVI010000027">
    <property type="protein sequence ID" value="KAK4088128.1"/>
    <property type="molecule type" value="Genomic_DNA"/>
</dbReference>
<keyword evidence="10" id="KW-1185">Reference proteome</keyword>
<dbReference type="PANTHER" id="PTHR22763:SF162">
    <property type="entry name" value="TRANSMEMBRANE E3 UBIQUITIN-PROTEIN LIGASE 1"/>
    <property type="match status" value="1"/>
</dbReference>
<organism evidence="8 9">
    <name type="scientific">Purpureocillium lilacinum</name>
    <name type="common">Paecilomyces lilacinus</name>
    <dbReference type="NCBI Taxonomy" id="33203"/>
    <lineage>
        <taxon>Eukaryota</taxon>
        <taxon>Fungi</taxon>
        <taxon>Dikarya</taxon>
        <taxon>Ascomycota</taxon>
        <taxon>Pezizomycotina</taxon>
        <taxon>Sordariomycetes</taxon>
        <taxon>Hypocreomycetidae</taxon>
        <taxon>Hypocreales</taxon>
        <taxon>Ophiocordycipitaceae</taxon>
        <taxon>Purpureocillium</taxon>
    </lineage>
</organism>
<dbReference type="Pfam" id="PF13639">
    <property type="entry name" value="zf-RING_2"/>
    <property type="match status" value="1"/>
</dbReference>
<evidence type="ECO:0000256" key="5">
    <source>
        <dbReference type="SAM" id="MobiDB-lite"/>
    </source>
</evidence>
<dbReference type="InterPro" id="IPR001841">
    <property type="entry name" value="Znf_RING"/>
</dbReference>
<name>A0A2U3DVE3_PURLI</name>
<dbReference type="SMART" id="SM00184">
    <property type="entry name" value="RING"/>
    <property type="match status" value="1"/>
</dbReference>
<dbReference type="GO" id="GO:0044695">
    <property type="term" value="C:Dsc E3 ubiquitin ligase complex"/>
    <property type="evidence" value="ECO:0007669"/>
    <property type="project" value="TreeGrafter"/>
</dbReference>
<feature type="region of interest" description="Disordered" evidence="5">
    <location>
        <begin position="507"/>
        <end position="558"/>
    </location>
</feature>
<dbReference type="PROSITE" id="PS50089">
    <property type="entry name" value="ZF_RING_2"/>
    <property type="match status" value="1"/>
</dbReference>
<dbReference type="AlphaFoldDB" id="A0A2U3DVE3"/>
<reference evidence="7 10" key="4">
    <citation type="journal article" date="2024" name="Microbiol. Resour. Announc.">
        <title>Genome annotations for the ascomycete fungi Trichoderma harzianum, Trichoderma aggressivum, and Purpureocillium lilacinum.</title>
        <authorList>
            <person name="Beijen E.P.W."/>
            <person name="Ohm R.A."/>
        </authorList>
    </citation>
    <scope>NUCLEOTIDE SEQUENCE [LARGE SCALE GENOMIC DNA]</scope>
    <source>
        <strain evidence="7 10">CBS 150709</strain>
    </source>
</reference>
<reference evidence="8 9" key="2">
    <citation type="journal article" date="2016" name="Front. Microbiol.">
        <title>Genome and transcriptome sequences reveal the specific parasitism of the nematophagous Purpureocillium lilacinum 36-1.</title>
        <authorList>
            <person name="Xie J."/>
            <person name="Li S."/>
            <person name="Mo C."/>
            <person name="Xiao X."/>
            <person name="Peng D."/>
            <person name="Wang G."/>
            <person name="Xiao Y."/>
        </authorList>
    </citation>
    <scope>NUCLEOTIDE SEQUENCE [LARGE SCALE GENOMIC DNA]</scope>
    <source>
        <strain evidence="8 9">36-1</strain>
    </source>
</reference>
<comment type="caution">
    <text evidence="8">The sequence shown here is derived from an EMBL/GenBank/DDBJ whole genome shotgun (WGS) entry which is preliminary data.</text>
</comment>
<sequence>MDPINYMPQSSQRPSPRSDPVHGHGAWLAQTHHFMGGAWPSPGPHYLPSPQPSRGLPGLDPFHVGMQGTLPHPDRSLRPPAATTPNPWLGLASISQNHTWISATPPYPGGPASSGTVSHGGLPPVGFIARVGGSEAEGIGHPNSASLSTDGRRGFMDVRPGTAPVPVPMPPRLQTSAQVDGVAAIVGAGAGIGTGSGTVQGATPEARPPLQFSSGVHRGPLIANAPEPTSTPTSTPTSSPASAATPASPTPSSLAPGPNHPSASRHYPRQRLAYYATVASHASSSSFGTSHDPSNLTLDASQQLGPSVTSLRPPPTGLFACPKAHTGFVEMAEHSRQALSESGSSGLARGGNNLTWDDAASVRQAQLARGAEVKLIASRAALRTLQSVEKDDLPKSEQICVICYNEYNEMSPEGVSEAPLRLPRCKHVFGDHCIKKWFEESDSCPYCRDKLPSEPKNHQVTARAFMNFMRMRGLPPSELDENLYRRAVSGSVTETEIREYVNRMRMQGLADERRSPPDDAAGQDQRRTRRRHRSPSPHSAPEGMPAGTNTEPPAYTTDAVEFGSDEDAAPTVAVMRQIMVLMEEGAARAINEVGRQGSSTTGGDVAGGHQGRVRVPPITALHNPASWSSSQRGRW</sequence>
<dbReference type="InterPro" id="IPR013083">
    <property type="entry name" value="Znf_RING/FYVE/PHD"/>
</dbReference>
<dbReference type="SUPFAM" id="SSF57850">
    <property type="entry name" value="RING/U-box"/>
    <property type="match status" value="1"/>
</dbReference>
<reference evidence="7" key="3">
    <citation type="submission" date="2023-11" db="EMBL/GenBank/DDBJ databases">
        <authorList>
            <person name="Beijen E."/>
            <person name="Ohm R.A."/>
        </authorList>
    </citation>
    <scope>NUCLEOTIDE SEQUENCE</scope>
    <source>
        <strain evidence="7">CBS 150709</strain>
    </source>
</reference>
<keyword evidence="1" id="KW-0479">Metal-binding</keyword>
<dbReference type="Proteomes" id="UP001287286">
    <property type="component" value="Unassembled WGS sequence"/>
</dbReference>
<dbReference type="GO" id="GO:0012505">
    <property type="term" value="C:endomembrane system"/>
    <property type="evidence" value="ECO:0007669"/>
    <property type="project" value="TreeGrafter"/>
</dbReference>
<feature type="compositionally biased region" description="Low complexity" evidence="5">
    <location>
        <begin position="228"/>
        <end position="253"/>
    </location>
</feature>
<evidence type="ECO:0000313" key="9">
    <source>
        <dbReference type="Proteomes" id="UP000245956"/>
    </source>
</evidence>
<proteinExistence type="predicted"/>
<evidence type="ECO:0000256" key="3">
    <source>
        <dbReference type="ARBA" id="ARBA00022833"/>
    </source>
</evidence>
<dbReference type="EMBL" id="LCWV01000026">
    <property type="protein sequence ID" value="PWI66218.1"/>
    <property type="molecule type" value="Genomic_DNA"/>
</dbReference>
<dbReference type="GO" id="GO:0043161">
    <property type="term" value="P:proteasome-mediated ubiquitin-dependent protein catabolic process"/>
    <property type="evidence" value="ECO:0007669"/>
    <property type="project" value="TreeGrafter"/>
</dbReference>
<evidence type="ECO:0000259" key="6">
    <source>
        <dbReference type="PROSITE" id="PS50089"/>
    </source>
</evidence>
<feature type="region of interest" description="Disordered" evidence="5">
    <location>
        <begin position="283"/>
        <end position="313"/>
    </location>
</feature>
<dbReference type="Proteomes" id="UP000245956">
    <property type="component" value="Unassembled WGS sequence"/>
</dbReference>
<evidence type="ECO:0000256" key="1">
    <source>
        <dbReference type="ARBA" id="ARBA00022723"/>
    </source>
</evidence>
<evidence type="ECO:0000256" key="2">
    <source>
        <dbReference type="ARBA" id="ARBA00022771"/>
    </source>
</evidence>
<reference evidence="8" key="1">
    <citation type="submission" date="2015-05" db="EMBL/GenBank/DDBJ databases">
        <authorList>
            <person name="Wang D.B."/>
            <person name="Wang M."/>
        </authorList>
    </citation>
    <scope>NUCLEOTIDE SEQUENCE</scope>
    <source>
        <strain evidence="8">36-1</strain>
    </source>
</reference>